<dbReference type="InterPro" id="IPR051796">
    <property type="entry name" value="ISF_SsuE-like"/>
</dbReference>
<dbReference type="Proteomes" id="UP000000442">
    <property type="component" value="Chromosome"/>
</dbReference>
<evidence type="ECO:0000313" key="5">
    <source>
        <dbReference type="Proteomes" id="UP000000442"/>
    </source>
</evidence>
<dbReference type="PANTHER" id="PTHR43278">
    <property type="entry name" value="NAD(P)H-DEPENDENT FMN-CONTAINING OXIDOREDUCTASE YWQN-RELATED"/>
    <property type="match status" value="1"/>
</dbReference>
<dbReference type="SUPFAM" id="SSF52218">
    <property type="entry name" value="Flavoproteins"/>
    <property type="match status" value="1"/>
</dbReference>
<dbReference type="PANTHER" id="PTHR43278:SF1">
    <property type="entry name" value="IRON-SULFUR FLAVOPROTEIN MJ1083"/>
    <property type="match status" value="1"/>
</dbReference>
<dbReference type="OrthoDB" id="9790975at2"/>
<name>C0QFT7_DESAH</name>
<evidence type="ECO:0000256" key="1">
    <source>
        <dbReference type="ARBA" id="ARBA00022630"/>
    </source>
</evidence>
<keyword evidence="2" id="KW-0288">FMN</keyword>
<dbReference type="Gene3D" id="3.40.50.360">
    <property type="match status" value="1"/>
</dbReference>
<dbReference type="InterPro" id="IPR029039">
    <property type="entry name" value="Flavoprotein-like_sf"/>
</dbReference>
<gene>
    <name evidence="4" type="primary">isf</name>
    <name evidence="4" type="ordered locus">HRM2_24110</name>
</gene>
<keyword evidence="5" id="KW-1185">Reference proteome</keyword>
<dbReference type="eggNOG" id="COG0655">
    <property type="taxonomic scope" value="Bacteria"/>
</dbReference>
<protein>
    <submittedName>
        <fullName evidence="4">Isf</fullName>
    </submittedName>
</protein>
<reference evidence="4 5" key="1">
    <citation type="journal article" date="2009" name="Environ. Microbiol.">
        <title>Genome sequence of Desulfobacterium autotrophicum HRM2, a marine sulfate reducer oxidizing organic carbon completely to carbon dioxide.</title>
        <authorList>
            <person name="Strittmatter A.W."/>
            <person name="Liesegang H."/>
            <person name="Rabus R."/>
            <person name="Decker I."/>
            <person name="Amann J."/>
            <person name="Andres S."/>
            <person name="Henne A."/>
            <person name="Fricke W.F."/>
            <person name="Martinez-Arias R."/>
            <person name="Bartels D."/>
            <person name="Goesmann A."/>
            <person name="Krause L."/>
            <person name="Puehler A."/>
            <person name="Klenk H.P."/>
            <person name="Richter M."/>
            <person name="Schuler M."/>
            <person name="Gloeckner F.O."/>
            <person name="Meyerdierks A."/>
            <person name="Gottschalk G."/>
            <person name="Amann R."/>
        </authorList>
    </citation>
    <scope>NUCLEOTIDE SEQUENCE [LARGE SCALE GENOMIC DNA]</scope>
    <source>
        <strain evidence="5">ATCC 43914 / DSM 3382 / HRM2</strain>
    </source>
</reference>
<dbReference type="InterPro" id="IPR005025">
    <property type="entry name" value="FMN_Rdtase-like_dom"/>
</dbReference>
<evidence type="ECO:0000259" key="3">
    <source>
        <dbReference type="Pfam" id="PF03358"/>
    </source>
</evidence>
<dbReference type="STRING" id="177437.HRM2_24110"/>
<dbReference type="RefSeq" id="WP_015904270.1">
    <property type="nucleotide sequence ID" value="NC_012108.1"/>
</dbReference>
<sequence length="217" mass="23680">MQPQILGISGSPIKNSNTDRLIQAVLNSSGLRSEFVKLSKINVKPCIACLGCTKDNICKVKDDFPQLAEKVRRADAIVVGGYSPYGSVDGFTKAFLERLFSLRHQNGLNRGKLAVVVASGIGRGAPGLEETSKQIEHALTVEGMEILGNLKITGNTECLVCGFSETCPMSSLPWVFGDDTKVTPDKFCKVEDQTEIWDRANQLGLEIAQKIKHRVLM</sequence>
<dbReference type="KEGG" id="dat:HRM2_24110"/>
<evidence type="ECO:0000313" key="4">
    <source>
        <dbReference type="EMBL" id="ACN15505.1"/>
    </source>
</evidence>
<dbReference type="Pfam" id="PF03358">
    <property type="entry name" value="FMN_red"/>
    <property type="match status" value="1"/>
</dbReference>
<evidence type="ECO:0000256" key="2">
    <source>
        <dbReference type="ARBA" id="ARBA00022643"/>
    </source>
</evidence>
<dbReference type="AlphaFoldDB" id="C0QFT7"/>
<dbReference type="GO" id="GO:0016491">
    <property type="term" value="F:oxidoreductase activity"/>
    <property type="evidence" value="ECO:0007669"/>
    <property type="project" value="InterPro"/>
</dbReference>
<feature type="domain" description="NADPH-dependent FMN reductase-like" evidence="3">
    <location>
        <begin position="4"/>
        <end position="134"/>
    </location>
</feature>
<organism evidence="4 5">
    <name type="scientific">Desulforapulum autotrophicum (strain ATCC 43914 / DSM 3382 / VKM B-1955 / HRM2)</name>
    <name type="common">Desulfobacterium autotrophicum</name>
    <dbReference type="NCBI Taxonomy" id="177437"/>
    <lineage>
        <taxon>Bacteria</taxon>
        <taxon>Pseudomonadati</taxon>
        <taxon>Thermodesulfobacteriota</taxon>
        <taxon>Desulfobacteria</taxon>
        <taxon>Desulfobacterales</taxon>
        <taxon>Desulfobacteraceae</taxon>
        <taxon>Desulforapulum</taxon>
    </lineage>
</organism>
<dbReference type="HOGENOM" id="CLU_050993_3_2_7"/>
<proteinExistence type="predicted"/>
<keyword evidence="1" id="KW-0285">Flavoprotein</keyword>
<dbReference type="EMBL" id="CP001087">
    <property type="protein sequence ID" value="ACN15505.1"/>
    <property type="molecule type" value="Genomic_DNA"/>
</dbReference>
<accession>C0QFT7</accession>